<dbReference type="AlphaFoldDB" id="A0AAD4H363"/>
<organism evidence="2 3">
    <name type="scientific">Linnemannia exigua</name>
    <dbReference type="NCBI Taxonomy" id="604196"/>
    <lineage>
        <taxon>Eukaryota</taxon>
        <taxon>Fungi</taxon>
        <taxon>Fungi incertae sedis</taxon>
        <taxon>Mucoromycota</taxon>
        <taxon>Mortierellomycotina</taxon>
        <taxon>Mortierellomycetes</taxon>
        <taxon>Mortierellales</taxon>
        <taxon>Mortierellaceae</taxon>
        <taxon>Linnemannia</taxon>
    </lineage>
</organism>
<feature type="region of interest" description="Disordered" evidence="1">
    <location>
        <begin position="148"/>
        <end position="267"/>
    </location>
</feature>
<reference evidence="2" key="1">
    <citation type="journal article" date="2020" name="Fungal Divers.">
        <title>Resolving the Mortierellaceae phylogeny through synthesis of multi-gene phylogenetics and phylogenomics.</title>
        <authorList>
            <person name="Vandepol N."/>
            <person name="Liber J."/>
            <person name="Desiro A."/>
            <person name="Na H."/>
            <person name="Kennedy M."/>
            <person name="Barry K."/>
            <person name="Grigoriev I.V."/>
            <person name="Miller A.N."/>
            <person name="O'Donnell K."/>
            <person name="Stajich J.E."/>
            <person name="Bonito G."/>
        </authorList>
    </citation>
    <scope>NUCLEOTIDE SEQUENCE</scope>
    <source>
        <strain evidence="2">NRRL 28262</strain>
    </source>
</reference>
<sequence length="441" mass="49499">MKPLLLYAPIINGTQYLRVFKDYHSLQRNQVYDDCIVYGINNADAMQYFQYWANQAISLSHDPNVRFNAALASQRYDTASGTFVDVPGEFAQRRFLPETPFVEYLLQCPFSSSPIMLREDWVVTPRAQVKFDDAASFVMNACLAEPRSLPTTPHPVHPSPNPDPSPSTSRRRPPHTTATHRPTYTPPTSQTESIKPLMRRSRLYNRSKSDPMSLHADPSSGPQRLSRRPSAMPSHKKRQFPAEPSPTPSPPEPEPQPLPVPPPPPQQFANAEKIISGHATAFYQSLLKPTLGIMVIHSFSLETPTSEFDIVYKGLEALYARNVTQLVIDLQNSDGEDIEFATQLVQMIFTNATSTLLVLGADARSGRLIQRLSQGLYGRERVDGKANPFDARMFVDHNAGRNGDEHEPYNDNSLFDNTTDLTRFGRTSTYTLPTTLSLRPL</sequence>
<protein>
    <submittedName>
        <fullName evidence="2">Uncharacterized protein</fullName>
    </submittedName>
</protein>
<keyword evidence="3" id="KW-1185">Reference proteome</keyword>
<name>A0AAD4H363_9FUNG</name>
<evidence type="ECO:0000313" key="2">
    <source>
        <dbReference type="EMBL" id="KAG0261153.1"/>
    </source>
</evidence>
<feature type="compositionally biased region" description="Pro residues" evidence="1">
    <location>
        <begin position="243"/>
        <end position="266"/>
    </location>
</feature>
<feature type="non-terminal residue" evidence="2">
    <location>
        <position position="441"/>
    </location>
</feature>
<feature type="compositionally biased region" description="Low complexity" evidence="1">
    <location>
        <begin position="175"/>
        <end position="188"/>
    </location>
</feature>
<feature type="compositionally biased region" description="Pro residues" evidence="1">
    <location>
        <begin position="152"/>
        <end position="165"/>
    </location>
</feature>
<accession>A0AAD4H363</accession>
<gene>
    <name evidence="2" type="ORF">BGZ95_004284</name>
</gene>
<evidence type="ECO:0000313" key="3">
    <source>
        <dbReference type="Proteomes" id="UP001194580"/>
    </source>
</evidence>
<evidence type="ECO:0000256" key="1">
    <source>
        <dbReference type="SAM" id="MobiDB-lite"/>
    </source>
</evidence>
<dbReference type="Proteomes" id="UP001194580">
    <property type="component" value="Unassembled WGS sequence"/>
</dbReference>
<dbReference type="PRINTS" id="PR01217">
    <property type="entry name" value="PRICHEXTENSN"/>
</dbReference>
<proteinExistence type="predicted"/>
<comment type="caution">
    <text evidence="2">The sequence shown here is derived from an EMBL/GenBank/DDBJ whole genome shotgun (WGS) entry which is preliminary data.</text>
</comment>
<dbReference type="EMBL" id="JAAAIL010002054">
    <property type="protein sequence ID" value="KAG0261153.1"/>
    <property type="molecule type" value="Genomic_DNA"/>
</dbReference>